<evidence type="ECO:0000313" key="7">
    <source>
        <dbReference type="Proteomes" id="UP000221080"/>
    </source>
</evidence>
<dbReference type="Proteomes" id="UP000221080">
    <property type="component" value="Chromosome 18"/>
</dbReference>
<feature type="region of interest" description="Disordered" evidence="5">
    <location>
        <begin position="316"/>
        <end position="346"/>
    </location>
</feature>
<keyword evidence="4" id="KW-0175">Coiled coil</keyword>
<dbReference type="Gene3D" id="3.40.50.300">
    <property type="entry name" value="P-loop containing nucleotide triphosphate hydrolases"/>
    <property type="match status" value="1"/>
</dbReference>
<gene>
    <name evidence="8" type="primary">LOC108278537</name>
</gene>
<accession>A0A2D0SXQ9</accession>
<evidence type="ECO:0000256" key="2">
    <source>
        <dbReference type="ARBA" id="ARBA00022741"/>
    </source>
</evidence>
<evidence type="ECO:0000256" key="3">
    <source>
        <dbReference type="ARBA" id="ARBA00023134"/>
    </source>
</evidence>
<feature type="coiled-coil region" evidence="4">
    <location>
        <begin position="192"/>
        <end position="280"/>
    </location>
</feature>
<dbReference type="STRING" id="7998.ENSIPUP00000021735"/>
<dbReference type="GO" id="GO:0005525">
    <property type="term" value="F:GTP binding"/>
    <property type="evidence" value="ECO:0007669"/>
    <property type="project" value="UniProtKB-KW"/>
</dbReference>
<dbReference type="OrthoDB" id="8905277at2759"/>
<dbReference type="PANTHER" id="PTHR10903">
    <property type="entry name" value="GTPASE, IMAP FAMILY MEMBER-RELATED"/>
    <property type="match status" value="1"/>
</dbReference>
<comment type="similarity">
    <text evidence="1">Belongs to the TRAFAC class TrmE-Era-EngA-EngB-Septin-like GTPase superfamily. AIG1/Toc34/Toc159-like paraseptin GTPase family. IAN subfamily.</text>
</comment>
<evidence type="ECO:0000256" key="5">
    <source>
        <dbReference type="SAM" id="MobiDB-lite"/>
    </source>
</evidence>
<reference evidence="7" key="1">
    <citation type="journal article" date="2016" name="Nat. Commun.">
        <title>The channel catfish genome sequence provides insights into the evolution of scale formation in teleosts.</title>
        <authorList>
            <person name="Liu Z."/>
            <person name="Liu S."/>
            <person name="Yao J."/>
            <person name="Bao L."/>
            <person name="Zhang J."/>
            <person name="Li Y."/>
            <person name="Jiang C."/>
            <person name="Sun L."/>
            <person name="Wang R."/>
            <person name="Zhang Y."/>
            <person name="Zhou T."/>
            <person name="Zeng Q."/>
            <person name="Fu Q."/>
            <person name="Gao S."/>
            <person name="Li N."/>
            <person name="Koren S."/>
            <person name="Jiang Y."/>
            <person name="Zimin A."/>
            <person name="Xu P."/>
            <person name="Phillippy A.M."/>
            <person name="Geng X."/>
            <person name="Song L."/>
            <person name="Sun F."/>
            <person name="Li C."/>
            <person name="Wang X."/>
            <person name="Chen A."/>
            <person name="Jin Y."/>
            <person name="Yuan Z."/>
            <person name="Yang Y."/>
            <person name="Tan S."/>
            <person name="Peatman E."/>
            <person name="Lu J."/>
            <person name="Qin Z."/>
            <person name="Dunham R."/>
            <person name="Li Z."/>
            <person name="Sonstegard T."/>
            <person name="Feng J."/>
            <person name="Danzmann R.G."/>
            <person name="Schroeder S."/>
            <person name="Scheffler B."/>
            <person name="Duke M.V."/>
            <person name="Ballard L."/>
            <person name="Kucuktas H."/>
            <person name="Kaltenboeck L."/>
            <person name="Liu H."/>
            <person name="Armbruster J."/>
            <person name="Xie Y."/>
            <person name="Kirby M.L."/>
            <person name="Tian Y."/>
            <person name="Flanagan M.E."/>
            <person name="Mu W."/>
            <person name="Waldbieser G.C."/>
        </authorList>
    </citation>
    <scope>NUCLEOTIDE SEQUENCE [LARGE SCALE GENOMIC DNA]</scope>
    <source>
        <strain evidence="7">SDA103</strain>
    </source>
</reference>
<dbReference type="RefSeq" id="XP_017347473.1">
    <property type="nucleotide sequence ID" value="XM_017491984.3"/>
</dbReference>
<dbReference type="AlphaFoldDB" id="A0A2D0SXQ9"/>
<name>A0A2D0SXQ9_ICTPU</name>
<dbReference type="GeneID" id="108278537"/>
<organism evidence="7 8">
    <name type="scientific">Ictalurus punctatus</name>
    <name type="common">Channel catfish</name>
    <name type="synonym">Silurus punctatus</name>
    <dbReference type="NCBI Taxonomy" id="7998"/>
    <lineage>
        <taxon>Eukaryota</taxon>
        <taxon>Metazoa</taxon>
        <taxon>Chordata</taxon>
        <taxon>Craniata</taxon>
        <taxon>Vertebrata</taxon>
        <taxon>Euteleostomi</taxon>
        <taxon>Actinopterygii</taxon>
        <taxon>Neopterygii</taxon>
        <taxon>Teleostei</taxon>
        <taxon>Ostariophysi</taxon>
        <taxon>Siluriformes</taxon>
        <taxon>Ictaluridae</taxon>
        <taxon>Ictalurus</taxon>
    </lineage>
</organism>
<keyword evidence="3" id="KW-0342">GTP-binding</keyword>
<keyword evidence="7" id="KW-1185">Reference proteome</keyword>
<dbReference type="Pfam" id="PF04548">
    <property type="entry name" value="AIG1"/>
    <property type="match status" value="1"/>
</dbReference>
<dbReference type="KEGG" id="ipu:108278537"/>
<evidence type="ECO:0000259" key="6">
    <source>
        <dbReference type="Pfam" id="PF04548"/>
    </source>
</evidence>
<dbReference type="InterPro" id="IPR045058">
    <property type="entry name" value="GIMA/IAN/Toc"/>
</dbReference>
<evidence type="ECO:0000256" key="4">
    <source>
        <dbReference type="SAM" id="Coils"/>
    </source>
</evidence>
<protein>
    <submittedName>
        <fullName evidence="8">GTPase IMAP family member 2 isoform X1</fullName>
    </submittedName>
</protein>
<evidence type="ECO:0000256" key="1">
    <source>
        <dbReference type="ARBA" id="ARBA00008535"/>
    </source>
</evidence>
<feature type="domain" description="AIG1-type G" evidence="6">
    <location>
        <begin position="104"/>
        <end position="228"/>
    </location>
</feature>
<evidence type="ECO:0000313" key="8">
    <source>
        <dbReference type="RefSeq" id="XP_017347473.1"/>
    </source>
</evidence>
<reference evidence="8" key="2">
    <citation type="submission" date="2025-08" db="UniProtKB">
        <authorList>
            <consortium name="RefSeq"/>
        </authorList>
    </citation>
    <scope>IDENTIFICATION</scope>
    <source>
        <tissue evidence="8">Blood</tissue>
    </source>
</reference>
<dbReference type="InterPro" id="IPR006703">
    <property type="entry name" value="G_AIG1"/>
</dbReference>
<proteinExistence type="inferred from homology"/>
<dbReference type="PANTHER" id="PTHR10903:SF170">
    <property type="entry name" value="GTPASE IMAP FAMILY MEMBER 7"/>
    <property type="match status" value="1"/>
</dbReference>
<sequence length="346" mass="40558">MASRTQTEDTEVTELYTFHPDFAVSSLVSLSEEPKSALRLVLLGGDCADNSYAVDVILRSDNRKETSNPKKGNVRDRLVDGRQVSVSVAPSYWMNHLASYWFFSNGVESIRNEVQNCTSLTFPGPHAFLLVMRAGHTTGKEHHLLKAITYMFGAEALEYTMVLFVYGREWENPTDALKNRCVKMCGARYYFLENSDENVQELFRRVEGMTRRKKSRFFIQHSYENLMKMYFEPWERARENKENELKRELEELKTEQRLREDMLKTELETLRKTVRDLRKKVEEPRHRESLLQKDLDRVRCGEKPLSQEVYELQGSEAKHLNPVRRNSKEIVQPLMPENKNKPLDDH</sequence>
<dbReference type="InterPro" id="IPR027417">
    <property type="entry name" value="P-loop_NTPase"/>
</dbReference>
<keyword evidence="2" id="KW-0547">Nucleotide-binding</keyword>